<dbReference type="GO" id="GO:0006542">
    <property type="term" value="P:glutamine biosynthetic process"/>
    <property type="evidence" value="ECO:0007669"/>
    <property type="project" value="InterPro"/>
</dbReference>
<dbReference type="OrthoDB" id="3364440at2759"/>
<dbReference type="GO" id="GO:0004356">
    <property type="term" value="F:glutamine synthetase activity"/>
    <property type="evidence" value="ECO:0007669"/>
    <property type="project" value="InterPro"/>
</dbReference>
<dbReference type="SUPFAM" id="SSF55931">
    <property type="entry name" value="Glutamine synthetase/guanido kinase"/>
    <property type="match status" value="1"/>
</dbReference>
<evidence type="ECO:0000313" key="6">
    <source>
        <dbReference type="EMBL" id="OQE25410.1"/>
    </source>
</evidence>
<keyword evidence="7" id="KW-1185">Reference proteome</keyword>
<feature type="domain" description="GS catalytic" evidence="5">
    <location>
        <begin position="119"/>
        <end position="468"/>
    </location>
</feature>
<sequence length="534" mass="59798">MDVAMENPLSSFEVFLKDHPNVEFVWLQFMSYTANTLVRIVPIAKFKKMLQNNQWLPLSSAVFHLSPGDRLVPGASPSGKFYLRPDFSTAYCQFGSNGTRAVVNVDCVNENGNPIPECARSKLRDLHNTLQTENESSLLIGFEIEAMFLQPIYSEKTIVDYEPINSPYQHSFTGMTPEDRPYIELIEAISRALSSVNIELEQFHAEAGPGQWEFVLPPSTPITAIDTLLRARETIMLVAQSYNYRATISTQPFPDQATNGAHIHMSINPTIKSPTQSPPTPKSSITPLEKAESFFAGIQHHLPAILAFTLPNDASYTRIQTGTWSGGEYAAWGWENKEVSLRRITNERFEIKHVDGFSNPYLVLCALLSAGIIGLRGELVLKGGPCTIPAAQLSDDEREKIGLVDVLPYTLDDSLDCLEEDGRIQYLMGPMMVSSYLEVKKGEMEFLRGMGDLYLGAQWTGPQRSLVLGTGSKKFEWWNTHAQEMPQMAAAARDYLAIPTTRIEQAAETRITVTQNPMYHADLMRMMMLLEARE</sequence>
<evidence type="ECO:0000256" key="1">
    <source>
        <dbReference type="ARBA" id="ARBA00021364"/>
    </source>
</evidence>
<evidence type="ECO:0000256" key="3">
    <source>
        <dbReference type="PROSITE-ProRule" id="PRU01331"/>
    </source>
</evidence>
<dbReference type="SUPFAM" id="SSF54368">
    <property type="entry name" value="Glutamine synthetase, N-terminal domain"/>
    <property type="match status" value="1"/>
</dbReference>
<accession>A0A1V6THN5</accession>
<dbReference type="Gene3D" id="3.30.590.10">
    <property type="entry name" value="Glutamine synthetase/guanido kinase, catalytic domain"/>
    <property type="match status" value="1"/>
</dbReference>
<dbReference type="PROSITE" id="PS51987">
    <property type="entry name" value="GS_CATALYTIC"/>
    <property type="match status" value="1"/>
</dbReference>
<dbReference type="EMBL" id="MLKD01000006">
    <property type="protein sequence ID" value="OQE25410.1"/>
    <property type="molecule type" value="Genomic_DNA"/>
</dbReference>
<organism evidence="6 7">
    <name type="scientific">Penicillium steckii</name>
    <dbReference type="NCBI Taxonomy" id="303698"/>
    <lineage>
        <taxon>Eukaryota</taxon>
        <taxon>Fungi</taxon>
        <taxon>Dikarya</taxon>
        <taxon>Ascomycota</taxon>
        <taxon>Pezizomycotina</taxon>
        <taxon>Eurotiomycetes</taxon>
        <taxon>Eurotiomycetidae</taxon>
        <taxon>Eurotiales</taxon>
        <taxon>Aspergillaceae</taxon>
        <taxon>Penicillium</taxon>
    </lineage>
</organism>
<reference evidence="7" key="1">
    <citation type="journal article" date="2017" name="Nat. Microbiol.">
        <title>Global analysis of biosynthetic gene clusters reveals vast potential of secondary metabolite production in Penicillium species.</title>
        <authorList>
            <person name="Nielsen J.C."/>
            <person name="Grijseels S."/>
            <person name="Prigent S."/>
            <person name="Ji B."/>
            <person name="Dainat J."/>
            <person name="Nielsen K.F."/>
            <person name="Frisvad J.C."/>
            <person name="Workman M."/>
            <person name="Nielsen J."/>
        </authorList>
    </citation>
    <scope>NUCLEOTIDE SEQUENCE [LARGE SCALE GENOMIC DNA]</scope>
    <source>
        <strain evidence="7">IBT 24891</strain>
    </source>
</reference>
<dbReference type="InterPro" id="IPR036651">
    <property type="entry name" value="Gln_synt_N_sf"/>
</dbReference>
<dbReference type="SMART" id="SM01230">
    <property type="entry name" value="Gln-synt_C"/>
    <property type="match status" value="1"/>
</dbReference>
<evidence type="ECO:0000256" key="2">
    <source>
        <dbReference type="ARBA" id="ARBA00022598"/>
    </source>
</evidence>
<name>A0A1V6THN5_9EURO</name>
<dbReference type="PANTHER" id="PTHR43785:SF2">
    <property type="entry name" value="TYPE-1 GLUTAMINE SYNTHETASE 1"/>
    <property type="match status" value="1"/>
</dbReference>
<proteinExistence type="inferred from homology"/>
<dbReference type="InterPro" id="IPR014746">
    <property type="entry name" value="Gln_synth/guanido_kin_cat_dom"/>
</dbReference>
<dbReference type="Proteomes" id="UP000191285">
    <property type="component" value="Unassembled WGS sequence"/>
</dbReference>
<comment type="similarity">
    <text evidence="3 4">Belongs to the glutamine synthetase family.</text>
</comment>
<dbReference type="Pfam" id="PF00120">
    <property type="entry name" value="Gln-synt_C"/>
    <property type="match status" value="1"/>
</dbReference>
<evidence type="ECO:0000256" key="4">
    <source>
        <dbReference type="RuleBase" id="RU000384"/>
    </source>
</evidence>
<protein>
    <recommendedName>
        <fullName evidence="1">Glutamine synthetase</fullName>
    </recommendedName>
</protein>
<keyword evidence="2" id="KW-0436">Ligase</keyword>
<gene>
    <name evidence="6" type="ORF">PENSTE_c006G06007</name>
</gene>
<dbReference type="InterPro" id="IPR008146">
    <property type="entry name" value="Gln_synth_cat_dom"/>
</dbReference>
<dbReference type="AlphaFoldDB" id="A0A1V6THN5"/>
<comment type="caution">
    <text evidence="6">The sequence shown here is derived from an EMBL/GenBank/DDBJ whole genome shotgun (WGS) entry which is preliminary data.</text>
</comment>
<evidence type="ECO:0000259" key="5">
    <source>
        <dbReference type="PROSITE" id="PS51987"/>
    </source>
</evidence>
<evidence type="ECO:0000313" key="7">
    <source>
        <dbReference type="Proteomes" id="UP000191285"/>
    </source>
</evidence>
<dbReference type="STRING" id="303698.A0A1V6THN5"/>
<dbReference type="PANTHER" id="PTHR43785">
    <property type="entry name" value="GAMMA-GLUTAMYLPUTRESCINE SYNTHETASE"/>
    <property type="match status" value="1"/>
</dbReference>